<evidence type="ECO:0000313" key="3">
    <source>
        <dbReference type="EMBL" id="CDK28699.1"/>
    </source>
</evidence>
<dbReference type="Proteomes" id="UP000019384">
    <property type="component" value="Unassembled WGS sequence"/>
</dbReference>
<organism evidence="3 4">
    <name type="scientific">Kuraishia capsulata CBS 1993</name>
    <dbReference type="NCBI Taxonomy" id="1382522"/>
    <lineage>
        <taxon>Eukaryota</taxon>
        <taxon>Fungi</taxon>
        <taxon>Dikarya</taxon>
        <taxon>Ascomycota</taxon>
        <taxon>Saccharomycotina</taxon>
        <taxon>Pichiomycetes</taxon>
        <taxon>Pichiales</taxon>
        <taxon>Pichiaceae</taxon>
        <taxon>Kuraishia</taxon>
    </lineage>
</organism>
<name>W6MPQ6_9ASCO</name>
<dbReference type="EMBL" id="HG793129">
    <property type="protein sequence ID" value="CDK28699.1"/>
    <property type="molecule type" value="Genomic_DNA"/>
</dbReference>
<sequence>MIFAKGLFILAMASSAFSEDTEEAKTLAAEYDFDFLVAFLNDFSSNIARYTSYMVDNSMTYPRQLVQFYNDVYTYTDYGFTTLVPDQFPFSEFQTFISEFPWYTTLLKEGDITAFAVPADYLTTDVTTSTSESSESSTTTTSESSTSKSSSSKTSSSKTSSVHSKFTTSSSKSAAPSTSLTSITTSSSVSLSKSHTIHSSLTSSILSVLSSYQSKSKSSTSFLNTSSIPATESYTSNGVSRARVYPWIALAILLMIPFI</sequence>
<accession>W6MPQ6</accession>
<keyword evidence="4" id="KW-1185">Reference proteome</keyword>
<dbReference type="InterPro" id="IPR000992">
    <property type="entry name" value="SRP1_TIP1"/>
</dbReference>
<reference evidence="3" key="1">
    <citation type="submission" date="2013-12" db="EMBL/GenBank/DDBJ databases">
        <authorList>
            <person name="Genoscope - CEA"/>
        </authorList>
    </citation>
    <scope>NUCLEOTIDE SEQUENCE</scope>
    <source>
        <strain evidence="3">CBS 1993</strain>
    </source>
</reference>
<reference evidence="3" key="2">
    <citation type="submission" date="2014-02" db="EMBL/GenBank/DDBJ databases">
        <title>Complete DNA sequence of /Kuraishia capsulata/ illustrates novel genomic features among budding yeasts (/Saccharomycotina/).</title>
        <authorList>
            <person name="Morales L."/>
            <person name="Noel B."/>
            <person name="Porcel B."/>
            <person name="Marcet-Houben M."/>
            <person name="Hullo M-F."/>
            <person name="Sacerdot C."/>
            <person name="Tekaia F."/>
            <person name="Leh-Louis V."/>
            <person name="Despons L."/>
            <person name="Khanna V."/>
            <person name="Aury J-M."/>
            <person name="Barbe V."/>
            <person name="Couloux A."/>
            <person name="Labadie K."/>
            <person name="Pelletier E."/>
            <person name="Souciet J-L."/>
            <person name="Boekhout T."/>
            <person name="Gabaldon T."/>
            <person name="Wincker P."/>
            <person name="Dujon B."/>
        </authorList>
    </citation>
    <scope>NUCLEOTIDE SEQUENCE</scope>
    <source>
        <strain evidence="3">CBS 1993</strain>
    </source>
</reference>
<dbReference type="OrthoDB" id="4069604at2759"/>
<evidence type="ECO:0000256" key="2">
    <source>
        <dbReference type="SAM" id="SignalP"/>
    </source>
</evidence>
<gene>
    <name evidence="3" type="ORF">KUCA_T00004683001</name>
</gene>
<dbReference type="AlphaFoldDB" id="W6MPQ6"/>
<dbReference type="Pfam" id="PF00660">
    <property type="entry name" value="SRP1_TIP1"/>
    <property type="match status" value="1"/>
</dbReference>
<evidence type="ECO:0000313" key="4">
    <source>
        <dbReference type="Proteomes" id="UP000019384"/>
    </source>
</evidence>
<proteinExistence type="predicted"/>
<protein>
    <submittedName>
        <fullName evidence="3">Uncharacterized protein</fullName>
    </submittedName>
</protein>
<dbReference type="HOGENOM" id="CLU_1073885_0_0_1"/>
<keyword evidence="2" id="KW-0732">Signal</keyword>
<feature type="region of interest" description="Disordered" evidence="1">
    <location>
        <begin position="128"/>
        <end position="180"/>
    </location>
</feature>
<dbReference type="GeneID" id="34522077"/>
<evidence type="ECO:0000256" key="1">
    <source>
        <dbReference type="SAM" id="MobiDB-lite"/>
    </source>
</evidence>
<dbReference type="RefSeq" id="XP_022460689.1">
    <property type="nucleotide sequence ID" value="XM_022601443.1"/>
</dbReference>
<feature type="chain" id="PRO_5004878538" evidence="2">
    <location>
        <begin position="19"/>
        <end position="259"/>
    </location>
</feature>
<feature type="signal peptide" evidence="2">
    <location>
        <begin position="1"/>
        <end position="18"/>
    </location>
</feature>